<dbReference type="RefSeq" id="WP_121432761.1">
    <property type="nucleotide sequence ID" value="NZ_RBWU01000001.1"/>
</dbReference>
<sequence length="463" mass="49999">MTVRWDDDGRREDVRISSDATFMKPGTLRHEAFVDLDGLTTRLESDPVPVLVQLLREHPRSSLTALEIKRKLGELGLAQTVLDKAWRKAQSGFKTHAHVRVNKLKYRWRPTGFDRPAFKRQEEQVDREPSAAPGKAEGDIAPEAAALPGQGVAAGAIQVQDVSPPWARAFADALRDGPGADAKVYAERPLGTAVRLARLDDEAIERLIASIRESDRGPALALLAALPRGTRAVESWDDADPVVLGEVLDVGADELRKDRSTATAAAQLVQRAATAPVSDGLIALATALLAVDRGKTSLKAVDRMAKSVGDRLFHMPDAERAALDLDAVAKLLTALPFTRQGGRAAVLAAVGQVWPERAADEIWWRGLTLDALTEFATDFLGLVAKRPEVAKAVIAPLMARELSEVSSRVRLAGLLALPTELVEHLPPEAMAEAFRRVATVDSTVDAWVRLLGQEDGSTGSARN</sequence>
<keyword evidence="3" id="KW-1185">Reference proteome</keyword>
<name>A0A495QYD0_9ACTN</name>
<evidence type="ECO:0000313" key="3">
    <source>
        <dbReference type="Proteomes" id="UP000274601"/>
    </source>
</evidence>
<evidence type="ECO:0000313" key="2">
    <source>
        <dbReference type="EMBL" id="RKS79209.1"/>
    </source>
</evidence>
<protein>
    <submittedName>
        <fullName evidence="2">Uncharacterized protein</fullName>
    </submittedName>
</protein>
<comment type="caution">
    <text evidence="2">The sequence shown here is derived from an EMBL/GenBank/DDBJ whole genome shotgun (WGS) entry which is preliminary data.</text>
</comment>
<reference evidence="2 3" key="1">
    <citation type="submission" date="2018-10" db="EMBL/GenBank/DDBJ databases">
        <title>Genomic Encyclopedia of Archaeal and Bacterial Type Strains, Phase II (KMG-II): from individual species to whole genera.</title>
        <authorList>
            <person name="Goeker M."/>
        </authorList>
    </citation>
    <scope>NUCLEOTIDE SEQUENCE [LARGE SCALE GENOMIC DNA]</scope>
    <source>
        <strain evidence="2 3">DSM 43383</strain>
    </source>
</reference>
<accession>A0A495QYD0</accession>
<dbReference type="AlphaFoldDB" id="A0A495QYD0"/>
<feature type="compositionally biased region" description="Basic and acidic residues" evidence="1">
    <location>
        <begin position="117"/>
        <end position="129"/>
    </location>
</feature>
<organism evidence="2 3">
    <name type="scientific">Actinomadura pelletieri DSM 43383</name>
    <dbReference type="NCBI Taxonomy" id="1120940"/>
    <lineage>
        <taxon>Bacteria</taxon>
        <taxon>Bacillati</taxon>
        <taxon>Actinomycetota</taxon>
        <taxon>Actinomycetes</taxon>
        <taxon>Streptosporangiales</taxon>
        <taxon>Thermomonosporaceae</taxon>
        <taxon>Actinomadura</taxon>
    </lineage>
</organism>
<evidence type="ECO:0000256" key="1">
    <source>
        <dbReference type="SAM" id="MobiDB-lite"/>
    </source>
</evidence>
<dbReference type="EMBL" id="RBWU01000001">
    <property type="protein sequence ID" value="RKS79209.1"/>
    <property type="molecule type" value="Genomic_DNA"/>
</dbReference>
<dbReference type="Proteomes" id="UP000274601">
    <property type="component" value="Unassembled WGS sequence"/>
</dbReference>
<gene>
    <name evidence="2" type="ORF">BZB76_0658</name>
</gene>
<proteinExistence type="predicted"/>
<feature type="region of interest" description="Disordered" evidence="1">
    <location>
        <begin position="117"/>
        <end position="137"/>
    </location>
</feature>
<dbReference type="OrthoDB" id="3479550at2"/>